<dbReference type="SUPFAM" id="SSF55120">
    <property type="entry name" value="Pseudouridine synthase"/>
    <property type="match status" value="1"/>
</dbReference>
<evidence type="ECO:0000256" key="7">
    <source>
        <dbReference type="RuleBase" id="RU362028"/>
    </source>
</evidence>
<name>A0A2L2XFG2_9FIRM</name>
<feature type="domain" description="RNA-binding S4" evidence="8">
    <location>
        <begin position="16"/>
        <end position="80"/>
    </location>
</feature>
<dbReference type="FunFam" id="3.30.2350.10:FF:000006">
    <property type="entry name" value="Pseudouridine synthase"/>
    <property type="match status" value="1"/>
</dbReference>
<dbReference type="InterPro" id="IPR036986">
    <property type="entry name" value="S4_RNA-bd_sf"/>
</dbReference>
<dbReference type="NCBIfam" id="TIGR00005">
    <property type="entry name" value="rluA_subfam"/>
    <property type="match status" value="1"/>
</dbReference>
<evidence type="ECO:0000256" key="2">
    <source>
        <dbReference type="ARBA" id="ARBA00010876"/>
    </source>
</evidence>
<proteinExistence type="inferred from homology"/>
<dbReference type="CDD" id="cd02869">
    <property type="entry name" value="PseudoU_synth_RluA_like"/>
    <property type="match status" value="1"/>
</dbReference>
<dbReference type="AlphaFoldDB" id="A0A2L2XFG2"/>
<dbReference type="EC" id="5.4.99.-" evidence="7"/>
<dbReference type="PANTHER" id="PTHR21600">
    <property type="entry name" value="MITOCHONDRIAL RNA PSEUDOURIDINE SYNTHASE"/>
    <property type="match status" value="1"/>
</dbReference>
<feature type="active site" evidence="5">
    <location>
        <position position="139"/>
    </location>
</feature>
<reference evidence="10" key="1">
    <citation type="submission" date="2018-02" db="EMBL/GenBank/DDBJ databases">
        <title>Genome sequence of Desulfocucumis palustris strain NAW-5.</title>
        <authorList>
            <person name="Watanabe M."/>
            <person name="Kojima H."/>
            <person name="Fukui M."/>
        </authorList>
    </citation>
    <scope>NUCLEOTIDE SEQUENCE [LARGE SCALE GENOMIC DNA]</scope>
    <source>
        <strain evidence="10">NAW-5</strain>
    </source>
</reference>
<evidence type="ECO:0000313" key="9">
    <source>
        <dbReference type="EMBL" id="GBF32976.1"/>
    </source>
</evidence>
<dbReference type="InterPro" id="IPR006225">
    <property type="entry name" value="PsdUridine_synth_RluC/D"/>
</dbReference>
<dbReference type="EMBL" id="BFAV01000071">
    <property type="protein sequence ID" value="GBF32976.1"/>
    <property type="molecule type" value="Genomic_DNA"/>
</dbReference>
<dbReference type="SMART" id="SM00363">
    <property type="entry name" value="S4"/>
    <property type="match status" value="1"/>
</dbReference>
<protein>
    <recommendedName>
        <fullName evidence="7">Pseudouridine synthase</fullName>
        <ecNumber evidence="7">5.4.99.-</ecNumber>
    </recommendedName>
</protein>
<dbReference type="RefSeq" id="WP_104371428.1">
    <property type="nucleotide sequence ID" value="NZ_BFAV01000071.1"/>
</dbReference>
<dbReference type="GO" id="GO:0120159">
    <property type="term" value="F:rRNA pseudouridine synthase activity"/>
    <property type="evidence" value="ECO:0007669"/>
    <property type="project" value="UniProtKB-ARBA"/>
</dbReference>
<accession>A0A2L2XFG2</accession>
<dbReference type="PROSITE" id="PS50889">
    <property type="entry name" value="S4"/>
    <property type="match status" value="1"/>
</dbReference>
<evidence type="ECO:0000313" key="10">
    <source>
        <dbReference type="Proteomes" id="UP000239549"/>
    </source>
</evidence>
<evidence type="ECO:0000256" key="1">
    <source>
        <dbReference type="ARBA" id="ARBA00000073"/>
    </source>
</evidence>
<evidence type="ECO:0000256" key="6">
    <source>
        <dbReference type="PROSITE-ProRule" id="PRU00182"/>
    </source>
</evidence>
<comment type="function">
    <text evidence="7">Responsible for synthesis of pseudouridine from uracil.</text>
</comment>
<dbReference type="InterPro" id="IPR020103">
    <property type="entry name" value="PsdUridine_synth_cat_dom_sf"/>
</dbReference>
<dbReference type="PROSITE" id="PS01129">
    <property type="entry name" value="PSI_RLU"/>
    <property type="match status" value="1"/>
</dbReference>
<dbReference type="Pfam" id="PF01479">
    <property type="entry name" value="S4"/>
    <property type="match status" value="1"/>
</dbReference>
<gene>
    <name evidence="9" type="ORF">DCCM_2073</name>
</gene>
<dbReference type="GO" id="GO:0000455">
    <property type="term" value="P:enzyme-directed rRNA pseudouridine synthesis"/>
    <property type="evidence" value="ECO:0007669"/>
    <property type="project" value="TreeGrafter"/>
</dbReference>
<dbReference type="InterPro" id="IPR002942">
    <property type="entry name" value="S4_RNA-bd"/>
</dbReference>
<evidence type="ECO:0000256" key="3">
    <source>
        <dbReference type="ARBA" id="ARBA00022884"/>
    </source>
</evidence>
<dbReference type="Pfam" id="PF00849">
    <property type="entry name" value="PseudoU_synth_2"/>
    <property type="match status" value="1"/>
</dbReference>
<keyword evidence="4 7" id="KW-0413">Isomerase</keyword>
<comment type="caution">
    <text evidence="9">The sequence shown here is derived from an EMBL/GenBank/DDBJ whole genome shotgun (WGS) entry which is preliminary data.</text>
</comment>
<dbReference type="Proteomes" id="UP000239549">
    <property type="component" value="Unassembled WGS sequence"/>
</dbReference>
<organism evidence="9 10">
    <name type="scientific">Desulfocucumis palustris</name>
    <dbReference type="NCBI Taxonomy" id="1898651"/>
    <lineage>
        <taxon>Bacteria</taxon>
        <taxon>Bacillati</taxon>
        <taxon>Bacillota</taxon>
        <taxon>Clostridia</taxon>
        <taxon>Eubacteriales</taxon>
        <taxon>Desulfocucumaceae</taxon>
        <taxon>Desulfocucumis</taxon>
    </lineage>
</organism>
<dbReference type="GO" id="GO:0003723">
    <property type="term" value="F:RNA binding"/>
    <property type="evidence" value="ECO:0007669"/>
    <property type="project" value="UniProtKB-KW"/>
</dbReference>
<dbReference type="Gene3D" id="3.10.290.10">
    <property type="entry name" value="RNA-binding S4 domain"/>
    <property type="match status" value="1"/>
</dbReference>
<dbReference type="InterPro" id="IPR006145">
    <property type="entry name" value="PsdUridine_synth_RsuA/RluA"/>
</dbReference>
<comment type="similarity">
    <text evidence="2 7">Belongs to the pseudouridine synthase RluA family.</text>
</comment>
<evidence type="ECO:0000256" key="5">
    <source>
        <dbReference type="PIRSR" id="PIRSR606225-1"/>
    </source>
</evidence>
<dbReference type="InterPro" id="IPR050188">
    <property type="entry name" value="RluA_PseudoU_synthase"/>
</dbReference>
<dbReference type="OrthoDB" id="9807829at2"/>
<keyword evidence="3 6" id="KW-0694">RNA-binding</keyword>
<comment type="catalytic activity">
    <reaction evidence="1 7">
        <text>a uridine in RNA = a pseudouridine in RNA</text>
        <dbReference type="Rhea" id="RHEA:48348"/>
        <dbReference type="Rhea" id="RHEA-COMP:12068"/>
        <dbReference type="Rhea" id="RHEA-COMP:12069"/>
        <dbReference type="ChEBI" id="CHEBI:65314"/>
        <dbReference type="ChEBI" id="CHEBI:65315"/>
    </reaction>
</comment>
<evidence type="ECO:0000259" key="8">
    <source>
        <dbReference type="SMART" id="SM00363"/>
    </source>
</evidence>
<dbReference type="SUPFAM" id="SSF55174">
    <property type="entry name" value="Alpha-L RNA-binding motif"/>
    <property type="match status" value="1"/>
</dbReference>
<keyword evidence="10" id="KW-1185">Reference proteome</keyword>
<dbReference type="Gene3D" id="3.30.2350.10">
    <property type="entry name" value="Pseudouridine synthase"/>
    <property type="match status" value="1"/>
</dbReference>
<evidence type="ECO:0000256" key="4">
    <source>
        <dbReference type="ARBA" id="ARBA00023235"/>
    </source>
</evidence>
<sequence length="313" mass="34391">MPTVNSYHVEPGGAGVRLDVFLAGENPDLSRSHVQKLLEDGQVTVNGGPARASYRVKTGDVIMLTVPPPVEMKVEPEPIPLDIYYEDEDVLVVNKPRGMVVHPAEGNYSGTLVNAVLYHCRDLSGINGVLRPGIVHRLDKDTSGLLMVAKNDVSHVELASQLKDRQVVRRYLALAHGVVKAERGVVDAPIGRDPGDRQRMAVVFRNGKPAVTHYRVKKKYQNHTYMELRLETGRTHQIRVHLSYIGHPVVGDPKYGPARPHFGLDGQFLHAAVLGFKHPRSGQFIQFESPLPGVLAAVLAELEESAPGLAMDQ</sequence>
<dbReference type="InterPro" id="IPR006224">
    <property type="entry name" value="PsdUridine_synth_RluA-like_CS"/>
</dbReference>
<dbReference type="PANTHER" id="PTHR21600:SF44">
    <property type="entry name" value="RIBOSOMAL LARGE SUBUNIT PSEUDOURIDINE SYNTHASE D"/>
    <property type="match status" value="1"/>
</dbReference>
<dbReference type="CDD" id="cd00165">
    <property type="entry name" value="S4"/>
    <property type="match status" value="1"/>
</dbReference>